<dbReference type="InterPro" id="IPR036278">
    <property type="entry name" value="Sialidase_sf"/>
</dbReference>
<organism evidence="1">
    <name type="scientific">marine metagenome</name>
    <dbReference type="NCBI Taxonomy" id="408172"/>
    <lineage>
        <taxon>unclassified sequences</taxon>
        <taxon>metagenomes</taxon>
        <taxon>ecological metagenomes</taxon>
    </lineage>
</organism>
<evidence type="ECO:0008006" key="2">
    <source>
        <dbReference type="Google" id="ProtNLM"/>
    </source>
</evidence>
<feature type="non-terminal residue" evidence="1">
    <location>
        <position position="317"/>
    </location>
</feature>
<name>A0A382CDN7_9ZZZZ</name>
<dbReference type="CDD" id="cd15482">
    <property type="entry name" value="Sialidase_non-viral"/>
    <property type="match status" value="1"/>
</dbReference>
<dbReference type="AlphaFoldDB" id="A0A382CDN7"/>
<gene>
    <name evidence="1" type="ORF">METZ01_LOCUS177112</name>
</gene>
<evidence type="ECO:0000313" key="1">
    <source>
        <dbReference type="EMBL" id="SVB24258.1"/>
    </source>
</evidence>
<dbReference type="Gene3D" id="2.120.10.10">
    <property type="match status" value="1"/>
</dbReference>
<accession>A0A382CDN7</accession>
<dbReference type="SUPFAM" id="SSF50939">
    <property type="entry name" value="Sialidases"/>
    <property type="match status" value="1"/>
</dbReference>
<proteinExistence type="predicted"/>
<protein>
    <recommendedName>
        <fullName evidence="2">Sialidase domain-containing protein</fullName>
    </recommendedName>
</protein>
<sequence length="317" mass="35914">MLLAPDYKILARSDDPQNIYTGSPSLAQLPSGRLIAGYEWFRQAPLKENVPDQMDILASDDNGDSWRKIAAIDFIWPSPFVANGKLYVIGNRRKTREICISRSDDEGATWSDMVTLFEGRFHCAPTNVLIRDDFVYRAFETCVGPRTEWKSLVVAGDLAQDLLDPSSWCMSNQLTFPGVPDTLTQRRHPPSAEDKVPHDSWLEGNIIDVNGELRVVLRTIIDGHITAGLAAVCSLEHKVDEMKYRFVQFYPMPGAQCKFHIVHDQPSDMFWTAVTLPTDTWQDREPMHALGFQGPPGNERRILTLMYSLDALNWFQA</sequence>
<reference evidence="1" key="1">
    <citation type="submission" date="2018-05" db="EMBL/GenBank/DDBJ databases">
        <authorList>
            <person name="Lanie J.A."/>
            <person name="Ng W.-L."/>
            <person name="Kazmierczak K.M."/>
            <person name="Andrzejewski T.M."/>
            <person name="Davidsen T.M."/>
            <person name="Wayne K.J."/>
            <person name="Tettelin H."/>
            <person name="Glass J.I."/>
            <person name="Rusch D."/>
            <person name="Podicherti R."/>
            <person name="Tsui H.-C.T."/>
            <person name="Winkler M.E."/>
        </authorList>
    </citation>
    <scope>NUCLEOTIDE SEQUENCE</scope>
</reference>
<dbReference type="EMBL" id="UINC01034042">
    <property type="protein sequence ID" value="SVB24258.1"/>
    <property type="molecule type" value="Genomic_DNA"/>
</dbReference>